<protein>
    <submittedName>
        <fullName evidence="1">Alternative protein RBBP6</fullName>
    </submittedName>
</protein>
<dbReference type="AlphaFoldDB" id="L8E7X2"/>
<reference evidence="1" key="1">
    <citation type="journal article" date="2013" name="PLoS ONE">
        <title>Direct detection of alternative open reading frames translation products in human significantly expands the proteome.</title>
        <authorList>
            <person name="Vanderperre B."/>
            <person name="Lucier J.-F."/>
            <person name="Motard J."/>
            <person name="Tremblay G."/>
            <person name="Vanderperre S."/>
            <person name="Wisztorski M."/>
            <person name="Salzet M."/>
            <person name="Boisvert F.-M."/>
            <person name="Roucou X."/>
        </authorList>
    </citation>
    <scope>NUCLEOTIDE SEQUENCE</scope>
</reference>
<sequence>MMPHLLEMNQWMQNQSLLNQCLKKTREKGINQKQRVIKPNGRMMDLLCPKKKIL</sequence>
<dbReference type="EMBL" id="HF583883">
    <property type="protein sequence ID" value="CCQ43380.1"/>
    <property type="molecule type" value="Genomic_DNA"/>
</dbReference>
<evidence type="ECO:0000313" key="1">
    <source>
        <dbReference type="EMBL" id="CCQ43380.1"/>
    </source>
</evidence>
<gene>
    <name evidence="1" type="primary">RBBP6</name>
</gene>
<name>L8E7X2_HUMAN</name>
<accession>L8E7X2</accession>
<dbReference type="ChiTaRS" id="RBBP6">
    <property type="organism name" value="human"/>
</dbReference>
<dbReference type="OrthoDB" id="106784at2759"/>
<organism evidence="1">
    <name type="scientific">Homo sapiens</name>
    <name type="common">Human</name>
    <dbReference type="NCBI Taxonomy" id="9606"/>
    <lineage>
        <taxon>Eukaryota</taxon>
        <taxon>Metazoa</taxon>
        <taxon>Chordata</taxon>
        <taxon>Craniata</taxon>
        <taxon>Vertebrata</taxon>
        <taxon>Euteleostomi</taxon>
        <taxon>Mammalia</taxon>
        <taxon>Eutheria</taxon>
        <taxon>Euarchontoglires</taxon>
        <taxon>Primates</taxon>
        <taxon>Haplorrhini</taxon>
        <taxon>Catarrhini</taxon>
        <taxon>Hominidae</taxon>
        <taxon>Homo</taxon>
    </lineage>
</organism>
<proteinExistence type="predicted"/>